<dbReference type="InterPro" id="IPR004895">
    <property type="entry name" value="Prenylated_rab_accept_PRA1"/>
</dbReference>
<comment type="similarity">
    <text evidence="3">Belongs to the PRA1 family.</text>
</comment>
<evidence type="ECO:0000256" key="7">
    <source>
        <dbReference type="ARBA" id="ARBA00039293"/>
    </source>
</evidence>
<protein>
    <recommendedName>
        <fullName evidence="7">Prenylated Rab acceptor protein 1</fullName>
    </recommendedName>
    <alternativeName>
        <fullName evidence="8">PRA1 family protein 1</fullName>
    </alternativeName>
</protein>
<dbReference type="GO" id="GO:0008021">
    <property type="term" value="C:synaptic vesicle"/>
    <property type="evidence" value="ECO:0007669"/>
    <property type="project" value="UniProtKB-SubCell"/>
</dbReference>
<dbReference type="Pfam" id="PF03208">
    <property type="entry name" value="PRA1"/>
    <property type="match status" value="1"/>
</dbReference>
<keyword evidence="5 10" id="KW-1133">Transmembrane helix</keyword>
<evidence type="ECO:0000313" key="12">
    <source>
        <dbReference type="WBParaSite" id="Minc3s00015g01006"/>
    </source>
</evidence>
<comment type="subcellular location">
    <subcellularLocation>
        <location evidence="2">Cytoplasmic vesicle</location>
        <location evidence="2">Secretory vesicle</location>
        <location evidence="2">Synaptic vesicle</location>
    </subcellularLocation>
    <subcellularLocation>
        <location evidence="1">Membrane</location>
        <topology evidence="1">Multi-pass membrane protein</topology>
    </subcellularLocation>
</comment>
<dbReference type="AlphaFoldDB" id="A0A914KI25"/>
<feature type="transmembrane region" description="Helical" evidence="10">
    <location>
        <begin position="246"/>
        <end position="263"/>
    </location>
</feature>
<feature type="transmembrane region" description="Helical" evidence="10">
    <location>
        <begin position="269"/>
        <end position="288"/>
    </location>
</feature>
<dbReference type="PANTHER" id="PTHR19317:SF0">
    <property type="entry name" value="PRENYLATED RAB ACCEPTOR PROTEIN 1"/>
    <property type="match status" value="1"/>
</dbReference>
<evidence type="ECO:0000256" key="10">
    <source>
        <dbReference type="SAM" id="Phobius"/>
    </source>
</evidence>
<evidence type="ECO:0000256" key="8">
    <source>
        <dbReference type="ARBA" id="ARBA00043113"/>
    </source>
</evidence>
<dbReference type="GO" id="GO:0005794">
    <property type="term" value="C:Golgi apparatus"/>
    <property type="evidence" value="ECO:0007669"/>
    <property type="project" value="TreeGrafter"/>
</dbReference>
<proteinExistence type="inferred from homology"/>
<feature type="compositionally biased region" description="Low complexity" evidence="9">
    <location>
        <begin position="133"/>
        <end position="145"/>
    </location>
</feature>
<evidence type="ECO:0000256" key="4">
    <source>
        <dbReference type="ARBA" id="ARBA00022692"/>
    </source>
</evidence>
<feature type="transmembrane region" description="Helical" evidence="10">
    <location>
        <begin position="192"/>
        <end position="225"/>
    </location>
</feature>
<keyword evidence="4 10" id="KW-0812">Transmembrane</keyword>
<evidence type="ECO:0000256" key="2">
    <source>
        <dbReference type="ARBA" id="ARBA00004234"/>
    </source>
</evidence>
<dbReference type="Proteomes" id="UP000887563">
    <property type="component" value="Unplaced"/>
</dbReference>
<accession>A0A914KI25</accession>
<evidence type="ECO:0000256" key="6">
    <source>
        <dbReference type="ARBA" id="ARBA00023136"/>
    </source>
</evidence>
<feature type="compositionally biased region" description="Low complexity" evidence="9">
    <location>
        <begin position="33"/>
        <end position="48"/>
    </location>
</feature>
<feature type="region of interest" description="Disordered" evidence="9">
    <location>
        <begin position="1"/>
        <end position="145"/>
    </location>
</feature>
<evidence type="ECO:0000256" key="9">
    <source>
        <dbReference type="SAM" id="MobiDB-lite"/>
    </source>
</evidence>
<dbReference type="PANTHER" id="PTHR19317">
    <property type="entry name" value="PRENYLATED RAB ACCEPTOR 1-RELATED"/>
    <property type="match status" value="1"/>
</dbReference>
<keyword evidence="6 10" id="KW-0472">Membrane</keyword>
<feature type="compositionally biased region" description="Low complexity" evidence="9">
    <location>
        <begin position="107"/>
        <end position="125"/>
    </location>
</feature>
<reference evidence="12" key="1">
    <citation type="submission" date="2022-11" db="UniProtKB">
        <authorList>
            <consortium name="WormBaseParasite"/>
        </authorList>
    </citation>
    <scope>IDENTIFICATION</scope>
</reference>
<feature type="compositionally biased region" description="Basic and acidic residues" evidence="9">
    <location>
        <begin position="49"/>
        <end position="61"/>
    </location>
</feature>
<organism evidence="11 12">
    <name type="scientific">Meloidogyne incognita</name>
    <name type="common">Southern root-knot nematode worm</name>
    <name type="synonym">Oxyuris incognita</name>
    <dbReference type="NCBI Taxonomy" id="6306"/>
    <lineage>
        <taxon>Eukaryota</taxon>
        <taxon>Metazoa</taxon>
        <taxon>Ecdysozoa</taxon>
        <taxon>Nematoda</taxon>
        <taxon>Chromadorea</taxon>
        <taxon>Rhabditida</taxon>
        <taxon>Tylenchina</taxon>
        <taxon>Tylenchomorpha</taxon>
        <taxon>Tylenchoidea</taxon>
        <taxon>Meloidogynidae</taxon>
        <taxon>Meloidogyninae</taxon>
        <taxon>Meloidogyne</taxon>
        <taxon>Meloidogyne incognita group</taxon>
    </lineage>
</organism>
<keyword evidence="11" id="KW-1185">Reference proteome</keyword>
<evidence type="ECO:0000256" key="1">
    <source>
        <dbReference type="ARBA" id="ARBA00004141"/>
    </source>
</evidence>
<evidence type="ECO:0000256" key="5">
    <source>
        <dbReference type="ARBA" id="ARBA00022989"/>
    </source>
</evidence>
<dbReference type="WBParaSite" id="Minc3s00015g01006">
    <property type="protein sequence ID" value="Minc3s00015g01006"/>
    <property type="gene ID" value="Minc3s00015g01006"/>
</dbReference>
<name>A0A914KI25_MELIC</name>
<evidence type="ECO:0000313" key="11">
    <source>
        <dbReference type="Proteomes" id="UP000887563"/>
    </source>
</evidence>
<evidence type="ECO:0000256" key="3">
    <source>
        <dbReference type="ARBA" id="ARBA00006483"/>
    </source>
</evidence>
<dbReference type="GO" id="GO:0016020">
    <property type="term" value="C:membrane"/>
    <property type="evidence" value="ECO:0007669"/>
    <property type="project" value="UniProtKB-SubCell"/>
</dbReference>
<feature type="compositionally biased region" description="Polar residues" evidence="9">
    <location>
        <begin position="80"/>
        <end position="94"/>
    </location>
</feature>
<feature type="compositionally biased region" description="Acidic residues" evidence="9">
    <location>
        <begin position="1"/>
        <end position="13"/>
    </location>
</feature>
<sequence length="305" mass="33703">MQQNDSDDSDEFSDVVVIESPSFVEKSNKIKHQQQQQVAKRQTEQPTTGKEEIITKEEEGKSSSSSNNSSPQTERHKLEQQNLTKTSTASTNTAPMDPPPQYTQKQSSWFSSSTSPAPGGFASFFGGAGGQQQGDQQQQQPPTSSASALRLLGELRARLQPWSDFFRPSKFGFPPGLVSIGPRVKHNLEHFLSNYLCLFVALLIYCILTSLLMLLTLVALAGLCYTIYQRTQKGPIFFGSYEVPPSLLYTFALMVCIPLFYLANAGSVMYWVIGTGLFLMLAHAIFYASEEIPGQEFEVVTVVTA</sequence>